<reference evidence="15" key="1">
    <citation type="journal article" date="2021" name="PeerJ">
        <title>Extensive microbial diversity within the chicken gut microbiome revealed by metagenomics and culture.</title>
        <authorList>
            <person name="Gilroy R."/>
            <person name="Ravi A."/>
            <person name="Getino M."/>
            <person name="Pursley I."/>
            <person name="Horton D.L."/>
            <person name="Alikhan N.F."/>
            <person name="Baker D."/>
            <person name="Gharbi K."/>
            <person name="Hall N."/>
            <person name="Watson M."/>
            <person name="Adriaenssens E.M."/>
            <person name="Foster-Nyarko E."/>
            <person name="Jarju S."/>
            <person name="Secka A."/>
            <person name="Antonio M."/>
            <person name="Oren A."/>
            <person name="Chaudhuri R.R."/>
            <person name="La Ragione R."/>
            <person name="Hildebrand F."/>
            <person name="Pallen M.J."/>
        </authorList>
    </citation>
    <scope>NUCLEOTIDE SEQUENCE</scope>
    <source>
        <strain evidence="15">ChiGjej3B3-11674</strain>
    </source>
</reference>
<keyword evidence="11" id="KW-0472">Membrane</keyword>
<organism evidence="15 16">
    <name type="scientific">Candidatus Mediterraneibacter tabaqchaliae</name>
    <dbReference type="NCBI Taxonomy" id="2838689"/>
    <lineage>
        <taxon>Bacteria</taxon>
        <taxon>Bacillati</taxon>
        <taxon>Bacillota</taxon>
        <taxon>Clostridia</taxon>
        <taxon>Lachnospirales</taxon>
        <taxon>Lachnospiraceae</taxon>
        <taxon>Mediterraneibacter</taxon>
    </lineage>
</organism>
<reference evidence="15" key="2">
    <citation type="submission" date="2021-04" db="EMBL/GenBank/DDBJ databases">
        <authorList>
            <person name="Gilroy R."/>
        </authorList>
    </citation>
    <scope>NUCLEOTIDE SEQUENCE</scope>
    <source>
        <strain evidence="15">ChiGjej3B3-11674</strain>
    </source>
</reference>
<keyword evidence="9" id="KW-0326">Glycosidase</keyword>
<feature type="domain" description="F5/8 type C" evidence="13">
    <location>
        <begin position="21"/>
        <end position="169"/>
    </location>
</feature>
<dbReference type="InterPro" id="IPR019931">
    <property type="entry name" value="LPXTG_anchor"/>
</dbReference>
<evidence type="ECO:0000313" key="15">
    <source>
        <dbReference type="EMBL" id="HJD33963.1"/>
    </source>
</evidence>
<evidence type="ECO:0000259" key="13">
    <source>
        <dbReference type="PROSITE" id="PS50022"/>
    </source>
</evidence>
<keyword evidence="5 12" id="KW-0732">Signal</keyword>
<accession>A0A9D2R5J8</accession>
<dbReference type="GO" id="GO:0016139">
    <property type="term" value="P:glycoside catabolic process"/>
    <property type="evidence" value="ECO:0007669"/>
    <property type="project" value="TreeGrafter"/>
</dbReference>
<keyword evidence="11" id="KW-1133">Transmembrane helix</keyword>
<dbReference type="Pfam" id="PF07554">
    <property type="entry name" value="FIVAR"/>
    <property type="match status" value="4"/>
</dbReference>
<keyword evidence="3" id="KW-0134">Cell wall</keyword>
<dbReference type="Pfam" id="PF01120">
    <property type="entry name" value="Alpha_L_fucos"/>
    <property type="match status" value="1"/>
</dbReference>
<dbReference type="Gene3D" id="3.20.20.80">
    <property type="entry name" value="Glycosidases"/>
    <property type="match status" value="1"/>
</dbReference>
<feature type="domain" description="F5/8 type C" evidence="13">
    <location>
        <begin position="232"/>
        <end position="358"/>
    </location>
</feature>
<comment type="caution">
    <text evidence="15">The sequence shown here is derived from an EMBL/GenBank/DDBJ whole genome shotgun (WGS) entry which is preliminary data.</text>
</comment>
<keyword evidence="6" id="KW-0677">Repeat</keyword>
<keyword evidence="11" id="KW-0812">Transmembrane</keyword>
<dbReference type="SMART" id="SM00812">
    <property type="entry name" value="Alpha_L_fucos"/>
    <property type="match status" value="1"/>
</dbReference>
<dbReference type="InterPro" id="IPR000933">
    <property type="entry name" value="Glyco_hydro_29"/>
</dbReference>
<dbReference type="Gene3D" id="3.10.20.320">
    <property type="entry name" value="Putative peptidoglycan bound protein (lpxtg motif)"/>
    <property type="match status" value="1"/>
</dbReference>
<gene>
    <name evidence="15" type="ORF">H9911_05400</name>
</gene>
<dbReference type="GO" id="GO:0004560">
    <property type="term" value="F:alpha-L-fucosidase activity"/>
    <property type="evidence" value="ECO:0007669"/>
    <property type="project" value="InterPro"/>
</dbReference>
<dbReference type="PROSITE" id="PS50022">
    <property type="entry name" value="FA58C_3"/>
    <property type="match status" value="2"/>
</dbReference>
<comment type="similarity">
    <text evidence="1">Belongs to the glycosyl hydrolase 29 family.</text>
</comment>
<evidence type="ECO:0000256" key="5">
    <source>
        <dbReference type="ARBA" id="ARBA00022729"/>
    </source>
</evidence>
<dbReference type="EC" id="3.2.1.51" evidence="2"/>
<evidence type="ECO:0000256" key="1">
    <source>
        <dbReference type="ARBA" id="ARBA00007951"/>
    </source>
</evidence>
<dbReference type="EMBL" id="DWUV01000102">
    <property type="protein sequence ID" value="HJD33963.1"/>
    <property type="molecule type" value="Genomic_DNA"/>
</dbReference>
<evidence type="ECO:0000256" key="11">
    <source>
        <dbReference type="SAM" id="Phobius"/>
    </source>
</evidence>
<evidence type="ECO:0000256" key="9">
    <source>
        <dbReference type="ARBA" id="ARBA00023295"/>
    </source>
</evidence>
<dbReference type="SUPFAM" id="SSF49785">
    <property type="entry name" value="Galactose-binding domain-like"/>
    <property type="match status" value="2"/>
</dbReference>
<evidence type="ECO:0000259" key="14">
    <source>
        <dbReference type="PROSITE" id="PS50847"/>
    </source>
</evidence>
<feature type="region of interest" description="Disordered" evidence="10">
    <location>
        <begin position="1022"/>
        <end position="1087"/>
    </location>
</feature>
<dbReference type="Pfam" id="PF06458">
    <property type="entry name" value="MucBP"/>
    <property type="match status" value="1"/>
</dbReference>
<evidence type="ECO:0000256" key="4">
    <source>
        <dbReference type="ARBA" id="ARBA00022525"/>
    </source>
</evidence>
<keyword evidence="4" id="KW-0964">Secreted</keyword>
<evidence type="ECO:0000256" key="7">
    <source>
        <dbReference type="ARBA" id="ARBA00022801"/>
    </source>
</evidence>
<evidence type="ECO:0000256" key="3">
    <source>
        <dbReference type="ARBA" id="ARBA00022512"/>
    </source>
</evidence>
<dbReference type="SUPFAM" id="SSF51445">
    <property type="entry name" value="(Trans)glycosidases"/>
    <property type="match status" value="1"/>
</dbReference>
<dbReference type="Gene3D" id="1.20.1270.90">
    <property type="entry name" value="AF1782-like"/>
    <property type="match status" value="2"/>
</dbReference>
<feature type="signal peptide" evidence="12">
    <location>
        <begin position="1"/>
        <end position="21"/>
    </location>
</feature>
<name>A0A9D2R5J8_9FIRM</name>
<evidence type="ECO:0000256" key="2">
    <source>
        <dbReference type="ARBA" id="ARBA00012662"/>
    </source>
</evidence>
<dbReference type="AlphaFoldDB" id="A0A9D2R5J8"/>
<dbReference type="InterPro" id="IPR008979">
    <property type="entry name" value="Galactose-bd-like_sf"/>
</dbReference>
<proteinExistence type="inferred from homology"/>
<evidence type="ECO:0000256" key="6">
    <source>
        <dbReference type="ARBA" id="ARBA00022737"/>
    </source>
</evidence>
<dbReference type="Gene3D" id="2.60.120.260">
    <property type="entry name" value="Galactose-binding domain-like"/>
    <property type="match status" value="2"/>
</dbReference>
<feature type="transmembrane region" description="Helical" evidence="11">
    <location>
        <begin position="1089"/>
        <end position="1106"/>
    </location>
</feature>
<feature type="domain" description="Gram-positive cocci surface proteins LPxTG" evidence="14">
    <location>
        <begin position="1080"/>
        <end position="1110"/>
    </location>
</feature>
<dbReference type="GO" id="GO:0005764">
    <property type="term" value="C:lysosome"/>
    <property type="evidence" value="ECO:0007669"/>
    <property type="project" value="TreeGrafter"/>
</dbReference>
<dbReference type="PANTHER" id="PTHR10030">
    <property type="entry name" value="ALPHA-L-FUCOSIDASE"/>
    <property type="match status" value="1"/>
</dbReference>
<protein>
    <recommendedName>
        <fullName evidence="2">alpha-L-fucosidase</fullName>
        <ecNumber evidence="2">3.2.1.51</ecNumber>
    </recommendedName>
</protein>
<evidence type="ECO:0000313" key="16">
    <source>
        <dbReference type="Proteomes" id="UP000823897"/>
    </source>
</evidence>
<dbReference type="Gene3D" id="1.20.1270.70">
    <property type="entry name" value="Designed single chain three-helix bundle"/>
    <property type="match status" value="1"/>
</dbReference>
<evidence type="ECO:0000256" key="12">
    <source>
        <dbReference type="SAM" id="SignalP"/>
    </source>
</evidence>
<dbReference type="NCBIfam" id="TIGR01167">
    <property type="entry name" value="LPXTG_anchor"/>
    <property type="match status" value="1"/>
</dbReference>
<dbReference type="InterPro" id="IPR057739">
    <property type="entry name" value="Glyco_hydro_29_N"/>
</dbReference>
<dbReference type="GO" id="GO:0006004">
    <property type="term" value="P:fucose metabolic process"/>
    <property type="evidence" value="ECO:0007669"/>
    <property type="project" value="TreeGrafter"/>
</dbReference>
<dbReference type="PANTHER" id="PTHR10030:SF37">
    <property type="entry name" value="ALPHA-L-FUCOSIDASE-RELATED"/>
    <property type="match status" value="1"/>
</dbReference>
<keyword evidence="7" id="KW-0378">Hydrolase</keyword>
<dbReference type="InterPro" id="IPR017853">
    <property type="entry name" value="GH"/>
</dbReference>
<sequence>MKTHYLKSLSAAMAAALTVTAAVPLLPAHVSAAEMEKVDISGGTFSESLSYEGYEGHAMDGDLSTQWAAKGAGECWLQADFDKTVSFNCIKIYETQTYGPRMVSVTVQTSDTGEEGTWTDVQSFSDLDSNGIYDEELVLSETLTTSHVRLVIDGGQTEININEVEFYNRGEDTARDKLGALIAEAEAIDTRLYKVQTSREFTIALASANTVYNNENMLDGQINDTAAILSNAMDQLEPLGENLALNASATANSTYEGSYDQDSYGAEFAVDGNLGTRWSSRTEEDGFTFEITLDLGEPKTFNQLILFETPAYSGRIQMIDAQVSDNGTSWEDWRMDAEHIPSTSSLVGGEVTKQYVRITMTGNELNLDEIGLYNDADAIETTYITDKRPIDPNWIKPIPSEAANTYQLRKQELGYGMFIHYGVNTFTNNEWGSGSEDPSVFNPNPETYDPEQWAKTAWEAGMNYIVLITKHHDGFAMFDTQYSEHKVTNCGHEGVDFDVVEALAEACHKYGIRLGLYYSIWDMNWEQTHPKSNYVDERAWDQAYTDFAYNQIEELMTNYGDICELWIDGGWVKDTERWEYERIYDMVKRYQPGCQMSVNLTLGDRDIASLQGGEEIVNFPSDFKLYDGRDTSESGDPKVFTYQGENYYLPFEGTFIIGNGWFWNTNSSENTLRVNADQIKNWYDKYQRQDNTLVINVPPSDQGIQTDHEISLIYEAAREIGIARGDARADIAPNECAVEIRHVTTSGSIAAPTEYIYGTEGEAYTTSAMDKMEELGYELTGTPAQASGIFGKDKITVEYVYTDLLTEDPDIPPAEQTTGKATLEYFLNQAEKHLENGDVDSCVESVQKLFAEAVAEGKAVMSDEDAVKEEVLNAALKLMKAIHALDMRSADKTDLEMAVELAEMIDLADYTDAGQKAFTDALAAAEAVLSDGDAFQEDADKAWDALVTAMENLRLKADKSVLEGILNKAESLDLSRYTEESAAVFRIALANAQAVMADGTLTDKEQETVDNAVQALSDAKEQLQLKSEPGSDNAPGSNDSPDADDNPDADAGPENTGSSGSGRQDADISKAGGSKAGADTPKTGDGSSWILLSVAMLAAAGAVIALRKKE</sequence>
<dbReference type="Proteomes" id="UP000823897">
    <property type="component" value="Unassembled WGS sequence"/>
</dbReference>
<dbReference type="InterPro" id="IPR009459">
    <property type="entry name" value="MucBP_dom"/>
</dbReference>
<dbReference type="Pfam" id="PF00754">
    <property type="entry name" value="F5_F8_type_C"/>
    <property type="match status" value="2"/>
</dbReference>
<dbReference type="InterPro" id="IPR000421">
    <property type="entry name" value="FA58C"/>
</dbReference>
<keyword evidence="8" id="KW-0572">Peptidoglycan-anchor</keyword>
<evidence type="ECO:0000256" key="10">
    <source>
        <dbReference type="SAM" id="MobiDB-lite"/>
    </source>
</evidence>
<dbReference type="PROSITE" id="PS50847">
    <property type="entry name" value="GRAM_POS_ANCHORING"/>
    <property type="match status" value="1"/>
</dbReference>
<feature type="chain" id="PRO_5039527621" description="alpha-L-fucosidase" evidence="12">
    <location>
        <begin position="22"/>
        <end position="1110"/>
    </location>
</feature>
<evidence type="ECO:0000256" key="8">
    <source>
        <dbReference type="ARBA" id="ARBA00023088"/>
    </source>
</evidence>